<reference evidence="2 3" key="1">
    <citation type="submission" date="2019-02" db="EMBL/GenBank/DDBJ databases">
        <title>Deep-cultivation of Planctomycetes and their phenomic and genomic characterization uncovers novel biology.</title>
        <authorList>
            <person name="Wiegand S."/>
            <person name="Jogler M."/>
            <person name="Boedeker C."/>
            <person name="Pinto D."/>
            <person name="Vollmers J."/>
            <person name="Rivas-Marin E."/>
            <person name="Kohn T."/>
            <person name="Peeters S.H."/>
            <person name="Heuer A."/>
            <person name="Rast P."/>
            <person name="Oberbeckmann S."/>
            <person name="Bunk B."/>
            <person name="Jeske O."/>
            <person name="Meyerdierks A."/>
            <person name="Storesund J.E."/>
            <person name="Kallscheuer N."/>
            <person name="Luecker S."/>
            <person name="Lage O.M."/>
            <person name="Pohl T."/>
            <person name="Merkel B.J."/>
            <person name="Hornburger P."/>
            <person name="Mueller R.-W."/>
            <person name="Bruemmer F."/>
            <person name="Labrenz M."/>
            <person name="Spormann A.M."/>
            <person name="Op den Camp H."/>
            <person name="Overmann J."/>
            <person name="Amann R."/>
            <person name="Jetten M.S.M."/>
            <person name="Mascher T."/>
            <person name="Medema M.H."/>
            <person name="Devos D.P."/>
            <person name="Kaster A.-K."/>
            <person name="Ovreas L."/>
            <person name="Rohde M."/>
            <person name="Galperin M.Y."/>
            <person name="Jogler C."/>
        </authorList>
    </citation>
    <scope>NUCLEOTIDE SEQUENCE [LARGE SCALE GENOMIC DNA]</scope>
    <source>
        <strain evidence="2 3">Mal48</strain>
    </source>
</reference>
<dbReference type="KEGG" id="tpol:Mal48_01010"/>
<accession>A0A517QGW4</accession>
<sequence length="42" mass="4564">MARGEDAAPDIYVGLLFVAVASLITGCIFLALELQSYGWKFN</sequence>
<feature type="transmembrane region" description="Helical" evidence="1">
    <location>
        <begin position="12"/>
        <end position="32"/>
    </location>
</feature>
<organism evidence="2 3">
    <name type="scientific">Thalassoglobus polymorphus</name>
    <dbReference type="NCBI Taxonomy" id="2527994"/>
    <lineage>
        <taxon>Bacteria</taxon>
        <taxon>Pseudomonadati</taxon>
        <taxon>Planctomycetota</taxon>
        <taxon>Planctomycetia</taxon>
        <taxon>Planctomycetales</taxon>
        <taxon>Planctomycetaceae</taxon>
        <taxon>Thalassoglobus</taxon>
    </lineage>
</organism>
<protein>
    <submittedName>
        <fullName evidence="2">Uncharacterized protein</fullName>
    </submittedName>
</protein>
<proteinExistence type="predicted"/>
<keyword evidence="1" id="KW-0472">Membrane</keyword>
<keyword evidence="3" id="KW-1185">Reference proteome</keyword>
<name>A0A517QGW4_9PLAN</name>
<dbReference type="PROSITE" id="PS51257">
    <property type="entry name" value="PROKAR_LIPOPROTEIN"/>
    <property type="match status" value="1"/>
</dbReference>
<dbReference type="AlphaFoldDB" id="A0A517QGW4"/>
<evidence type="ECO:0000313" key="3">
    <source>
        <dbReference type="Proteomes" id="UP000315724"/>
    </source>
</evidence>
<keyword evidence="1" id="KW-0812">Transmembrane</keyword>
<dbReference type="RefSeq" id="WP_261341963.1">
    <property type="nucleotide sequence ID" value="NZ_CP036267.1"/>
</dbReference>
<evidence type="ECO:0000313" key="2">
    <source>
        <dbReference type="EMBL" id="QDT30873.1"/>
    </source>
</evidence>
<dbReference type="Proteomes" id="UP000315724">
    <property type="component" value="Chromosome"/>
</dbReference>
<gene>
    <name evidence="2" type="ORF">Mal48_01010</name>
</gene>
<keyword evidence="1" id="KW-1133">Transmembrane helix</keyword>
<dbReference type="EMBL" id="CP036267">
    <property type="protein sequence ID" value="QDT30873.1"/>
    <property type="molecule type" value="Genomic_DNA"/>
</dbReference>
<evidence type="ECO:0000256" key="1">
    <source>
        <dbReference type="SAM" id="Phobius"/>
    </source>
</evidence>